<evidence type="ECO:0000313" key="1">
    <source>
        <dbReference type="EMBL" id="ABB08192.1"/>
    </source>
</evidence>
<dbReference type="AlphaFoldDB" id="Q39H74"/>
<gene>
    <name evidence="1" type="ordered locus">Bcep18194_A4596</name>
</gene>
<proteinExistence type="predicted"/>
<reference evidence="1" key="1">
    <citation type="submission" date="2009-01" db="EMBL/GenBank/DDBJ databases">
        <title>Complete sequence of chromosome 1 of Burkholderia sp. 383.</title>
        <authorList>
            <consortium name="US DOE Joint Genome Institute"/>
            <person name="Copeland A."/>
            <person name="Lucas S."/>
            <person name="Lapidus A."/>
            <person name="Barry K."/>
            <person name="Detter J.C."/>
            <person name="Glavina T."/>
            <person name="Hammon N."/>
            <person name="Israni S."/>
            <person name="Pitluck S."/>
            <person name="Chain P."/>
            <person name="Malfatti S."/>
            <person name="Shin M."/>
            <person name="Vergez L."/>
            <person name="Schmutz J."/>
            <person name="Larimer F."/>
            <person name="Land M."/>
            <person name="Kyrpides N."/>
            <person name="Lykidis A."/>
            <person name="Richardson P."/>
        </authorList>
    </citation>
    <scope>NUCLEOTIDE SEQUENCE</scope>
    <source>
        <strain evidence="1">383</strain>
    </source>
</reference>
<protein>
    <submittedName>
        <fullName evidence="1">Uncharacterized protein</fullName>
    </submittedName>
</protein>
<keyword evidence="2" id="KW-1185">Reference proteome</keyword>
<dbReference type="Proteomes" id="UP000002705">
    <property type="component" value="Chromosome 1"/>
</dbReference>
<organism evidence="1 2">
    <name type="scientific">Burkholderia lata (strain ATCC 17760 / DSM 23089 / LMG 22485 / NCIMB 9086 / R18194 / 383)</name>
    <dbReference type="NCBI Taxonomy" id="482957"/>
    <lineage>
        <taxon>Bacteria</taxon>
        <taxon>Pseudomonadati</taxon>
        <taxon>Pseudomonadota</taxon>
        <taxon>Betaproteobacteria</taxon>
        <taxon>Burkholderiales</taxon>
        <taxon>Burkholderiaceae</taxon>
        <taxon>Burkholderia</taxon>
        <taxon>Burkholderia cepacia complex</taxon>
    </lineage>
</organism>
<evidence type="ECO:0000313" key="2">
    <source>
        <dbReference type="Proteomes" id="UP000002705"/>
    </source>
</evidence>
<dbReference type="KEGG" id="bur:Bcep18194_A4596"/>
<sequence length="101" mass="11073">MGQGRRARLIAGPRGRVARPFSTRSATAGSAAGVALLAHPHRHRLHLRLRLHRAQQVAGRRGGRGRAQQDSKADHQVRIHCYSGVAYLVNSHSIKLSDTRS</sequence>
<name>Q39H74_BURL3</name>
<dbReference type="HOGENOM" id="CLU_179826_0_0_4"/>
<dbReference type="EMBL" id="CP000151">
    <property type="protein sequence ID" value="ABB08192.1"/>
    <property type="molecule type" value="Genomic_DNA"/>
</dbReference>
<accession>Q39H74</accession>